<feature type="region of interest" description="Disordered" evidence="1">
    <location>
        <begin position="27"/>
        <end position="61"/>
    </location>
</feature>
<reference evidence="3" key="1">
    <citation type="submission" date="2014-03" db="EMBL/GenBank/DDBJ databases">
        <title>The Genome Sequence of Puccinia striiformis f. sp. tritici PST-78.</title>
        <authorList>
            <consortium name="The Broad Institute Genome Sequencing Platform"/>
            <person name="Cuomo C."/>
            <person name="Hulbert S."/>
            <person name="Chen X."/>
            <person name="Walker B."/>
            <person name="Young S.K."/>
            <person name="Zeng Q."/>
            <person name="Gargeya S."/>
            <person name="Fitzgerald M."/>
            <person name="Haas B."/>
            <person name="Abouelleil A."/>
            <person name="Alvarado L."/>
            <person name="Arachchi H.M."/>
            <person name="Berlin A.M."/>
            <person name="Chapman S.B."/>
            <person name="Goldberg J."/>
            <person name="Griggs A."/>
            <person name="Gujja S."/>
            <person name="Hansen M."/>
            <person name="Howarth C."/>
            <person name="Imamovic A."/>
            <person name="Larimer J."/>
            <person name="McCowan C."/>
            <person name="Montmayeur A."/>
            <person name="Murphy C."/>
            <person name="Neiman D."/>
            <person name="Pearson M."/>
            <person name="Priest M."/>
            <person name="Roberts A."/>
            <person name="Saif S."/>
            <person name="Shea T."/>
            <person name="Sisk P."/>
            <person name="Sykes S."/>
            <person name="Wortman J."/>
            <person name="Nusbaum C."/>
            <person name="Birren B."/>
        </authorList>
    </citation>
    <scope>NUCLEOTIDE SEQUENCE [LARGE SCALE GENOMIC DNA]</scope>
    <source>
        <strain evidence="3">race PST-78</strain>
    </source>
</reference>
<evidence type="ECO:0000313" key="3">
    <source>
        <dbReference type="Proteomes" id="UP000054564"/>
    </source>
</evidence>
<sequence>MGYMCIHLIAKLGAICWNLIPSPNPRKRKNSSLTDLANKQSVHQPADDPRTSEDKQLSTQNTDSYLSQFNKRTKLNLFNRITLPPSGKCWNLIPSSNSQKRKNNSIEDLASKRSACQTADDVCQSSNFINHKLNSDFALPLELPLDHQTSRSNNEKRTSPQNPDTTLPKSNERSRSRLLKRITSPFQDHIRII</sequence>
<keyword evidence="3" id="KW-1185">Reference proteome</keyword>
<feature type="compositionally biased region" description="Basic and acidic residues" evidence="1">
    <location>
        <begin position="45"/>
        <end position="56"/>
    </location>
</feature>
<protein>
    <submittedName>
        <fullName evidence="2">Uncharacterized protein</fullName>
    </submittedName>
</protein>
<evidence type="ECO:0000313" key="2">
    <source>
        <dbReference type="EMBL" id="KNF04273.1"/>
    </source>
</evidence>
<dbReference type="AlphaFoldDB" id="A0A0L0VYC1"/>
<feature type="compositionally biased region" description="Polar residues" evidence="1">
    <location>
        <begin position="31"/>
        <end position="43"/>
    </location>
</feature>
<evidence type="ECO:0000256" key="1">
    <source>
        <dbReference type="SAM" id="MobiDB-lite"/>
    </source>
</evidence>
<dbReference type="EMBL" id="AJIL01000013">
    <property type="protein sequence ID" value="KNF04273.1"/>
    <property type="molecule type" value="Genomic_DNA"/>
</dbReference>
<feature type="region of interest" description="Disordered" evidence="1">
    <location>
        <begin position="149"/>
        <end position="181"/>
    </location>
</feature>
<feature type="compositionally biased region" description="Basic and acidic residues" evidence="1">
    <location>
        <begin position="149"/>
        <end position="158"/>
    </location>
</feature>
<proteinExistence type="predicted"/>
<feature type="compositionally biased region" description="Polar residues" evidence="1">
    <location>
        <begin position="159"/>
        <end position="169"/>
    </location>
</feature>
<dbReference type="Proteomes" id="UP000054564">
    <property type="component" value="Unassembled WGS sequence"/>
</dbReference>
<organism evidence="2 3">
    <name type="scientific">Puccinia striiformis f. sp. tritici PST-78</name>
    <dbReference type="NCBI Taxonomy" id="1165861"/>
    <lineage>
        <taxon>Eukaryota</taxon>
        <taxon>Fungi</taxon>
        <taxon>Dikarya</taxon>
        <taxon>Basidiomycota</taxon>
        <taxon>Pucciniomycotina</taxon>
        <taxon>Pucciniomycetes</taxon>
        <taxon>Pucciniales</taxon>
        <taxon>Pucciniaceae</taxon>
        <taxon>Puccinia</taxon>
    </lineage>
</organism>
<comment type="caution">
    <text evidence="2">The sequence shown here is derived from an EMBL/GenBank/DDBJ whole genome shotgun (WGS) entry which is preliminary data.</text>
</comment>
<accession>A0A0L0VYC1</accession>
<name>A0A0L0VYC1_9BASI</name>
<gene>
    <name evidence="2" type="ORF">PSTG_02617</name>
</gene>